<name>A0ACD3QSQ6_LARCR</name>
<protein>
    <submittedName>
        <fullName evidence="1">Uncharacterized protein</fullName>
    </submittedName>
</protein>
<reference evidence="1" key="1">
    <citation type="submission" date="2018-11" db="EMBL/GenBank/DDBJ databases">
        <title>The sequence and de novo assembly of Larimichthys crocea genome using PacBio and Hi-C technologies.</title>
        <authorList>
            <person name="Xu P."/>
            <person name="Chen B."/>
            <person name="Zhou Z."/>
            <person name="Ke Q."/>
            <person name="Wu Y."/>
            <person name="Bai H."/>
            <person name="Pu F."/>
        </authorList>
    </citation>
    <scope>NUCLEOTIDE SEQUENCE</scope>
    <source>
        <tissue evidence="1">Muscle</tissue>
    </source>
</reference>
<gene>
    <name evidence="1" type="ORF">E3U43_002553</name>
</gene>
<feature type="non-terminal residue" evidence="1">
    <location>
        <position position="1"/>
    </location>
</feature>
<dbReference type="EMBL" id="CM011688">
    <property type="protein sequence ID" value="TMS09894.1"/>
    <property type="molecule type" value="Genomic_DNA"/>
</dbReference>
<sequence>VLNNHGTMLSPMCLLQSGFSLSSFSSFLQESLNFDREEQMKERTLKIQYMPFLRLSSRAITVLMRWELQPDQLIQQMMLQVLLQSLNTALWVFTLDPLRLEGTLCQKACLKQSHNCVITYVIVTVGVLVVIILIISAGVFKLRQRGTRESKRAF</sequence>
<evidence type="ECO:0000313" key="1">
    <source>
        <dbReference type="EMBL" id="TMS09894.1"/>
    </source>
</evidence>
<evidence type="ECO:0000313" key="2">
    <source>
        <dbReference type="Proteomes" id="UP000793456"/>
    </source>
</evidence>
<keyword evidence="2" id="KW-1185">Reference proteome</keyword>
<organism evidence="1 2">
    <name type="scientific">Larimichthys crocea</name>
    <name type="common">Large yellow croaker</name>
    <name type="synonym">Pseudosciaena crocea</name>
    <dbReference type="NCBI Taxonomy" id="215358"/>
    <lineage>
        <taxon>Eukaryota</taxon>
        <taxon>Metazoa</taxon>
        <taxon>Chordata</taxon>
        <taxon>Craniata</taxon>
        <taxon>Vertebrata</taxon>
        <taxon>Euteleostomi</taxon>
        <taxon>Actinopterygii</taxon>
        <taxon>Neopterygii</taxon>
        <taxon>Teleostei</taxon>
        <taxon>Neoteleostei</taxon>
        <taxon>Acanthomorphata</taxon>
        <taxon>Eupercaria</taxon>
        <taxon>Sciaenidae</taxon>
        <taxon>Larimichthys</taxon>
    </lineage>
</organism>
<accession>A0ACD3QSQ6</accession>
<dbReference type="Proteomes" id="UP000793456">
    <property type="component" value="Chromosome XV"/>
</dbReference>
<proteinExistence type="predicted"/>
<comment type="caution">
    <text evidence="1">The sequence shown here is derived from an EMBL/GenBank/DDBJ whole genome shotgun (WGS) entry which is preliminary data.</text>
</comment>